<evidence type="ECO:0000313" key="1">
    <source>
        <dbReference type="EMBL" id="SNY06068.1"/>
    </source>
</evidence>
<gene>
    <name evidence="2" type="ORF">C7960_1618</name>
    <name evidence="1" type="ORF">SAMN06295989_10323</name>
</gene>
<dbReference type="Proteomes" id="UP000295404">
    <property type="component" value="Unassembled WGS sequence"/>
</dbReference>
<reference evidence="2 4" key="3">
    <citation type="submission" date="2019-03" db="EMBL/GenBank/DDBJ databases">
        <title>Subsurface microbial communities from deep shales in Ohio and West Virginia, USA.</title>
        <authorList>
            <person name="Wrighton K."/>
        </authorList>
    </citation>
    <scope>NUCLEOTIDE SEQUENCE [LARGE SCALE GENOMIC DNA]</scope>
    <source>
        <strain evidence="2 4">WG1_MB</strain>
    </source>
</reference>
<accession>A0A285F457</accession>
<proteinExistence type="predicted"/>
<protein>
    <submittedName>
        <fullName evidence="1">Uncharacterized protein</fullName>
    </submittedName>
</protein>
<evidence type="ECO:0000313" key="2">
    <source>
        <dbReference type="EMBL" id="TCL12370.1"/>
    </source>
</evidence>
<dbReference type="EMBL" id="OBDR01000003">
    <property type="protein sequence ID" value="SNY06068.1"/>
    <property type="molecule type" value="Genomic_DNA"/>
</dbReference>
<name>A0A285F457_9EURY</name>
<organism evidence="1 3">
    <name type="scientific">Methanohalophilus euhalobius</name>
    <dbReference type="NCBI Taxonomy" id="51203"/>
    <lineage>
        <taxon>Archaea</taxon>
        <taxon>Methanobacteriati</taxon>
        <taxon>Methanobacteriota</taxon>
        <taxon>Stenosarchaea group</taxon>
        <taxon>Methanomicrobia</taxon>
        <taxon>Methanosarcinales</taxon>
        <taxon>Methanosarcinaceae</taxon>
        <taxon>Methanohalophilus</taxon>
    </lineage>
</organism>
<dbReference type="Proteomes" id="UP000217726">
    <property type="component" value="Unassembled WGS sequence"/>
</dbReference>
<dbReference type="RefSeq" id="WP_128754154.1">
    <property type="nucleotide sequence ID" value="NZ_OBDR01000003.1"/>
</dbReference>
<reference evidence="1" key="1">
    <citation type="submission" date="2017-09" db="EMBL/GenBank/DDBJ databases">
        <authorList>
            <person name="Ehlers B."/>
            <person name="Leendertz F.H."/>
        </authorList>
    </citation>
    <scope>NUCLEOTIDE SEQUENCE [LARGE SCALE GENOMIC DNA]</scope>
    <source>
        <strain evidence="1">WG-1MB</strain>
    </source>
</reference>
<keyword evidence="3" id="KW-1185">Reference proteome</keyword>
<dbReference type="EMBL" id="SMMS01000001">
    <property type="protein sequence ID" value="TCL12370.1"/>
    <property type="molecule type" value="Genomic_DNA"/>
</dbReference>
<evidence type="ECO:0000313" key="4">
    <source>
        <dbReference type="Proteomes" id="UP000295404"/>
    </source>
</evidence>
<evidence type="ECO:0000313" key="3">
    <source>
        <dbReference type="Proteomes" id="UP000217726"/>
    </source>
</evidence>
<reference evidence="3" key="2">
    <citation type="submission" date="2017-09" db="EMBL/GenBank/DDBJ databases">
        <authorList>
            <person name="Varghese N."/>
            <person name="Submissions S."/>
        </authorList>
    </citation>
    <scope>NUCLEOTIDE SEQUENCE [LARGE SCALE GENOMIC DNA]</scope>
    <source>
        <strain evidence="3">WG-1MB</strain>
    </source>
</reference>
<dbReference type="AlphaFoldDB" id="A0A285F457"/>
<sequence>MTKTPLLASSIESFVHGIEHYFLVYGHSNKFPLLHIDQSIELLLKAKIQNMNGLSIYTKKGKTIDYHECFNRLEQKDIKIPEKSLLEEIHDKRNSSQHLGASFDDYTIGYYIKFTHSFFKFFLKEHFDDELEAYLPDNIKTYLDNIIVEPTKIHEDQLQYINELIEEGRYKDSIISSWNAIEFLIRGYSDRDTGKSIDEIIKSIKEKKQIDDGKPFKYLEEIKTLKDNIIFSNEEVDQETAIGIHDKIIDIANTNIVIVPVKTAEKISSKRISSDEDAEPVRIIDDTSPVDDIQELYYTTLKLYNSSNKYCSNFEEIFSLYKSRHQLTIDEQSGYEFLTQSSIYHKLPFWYWAKNLTDDEISKIIKRNLDTWPYNTVYYSLDVLLLLSNQESDDILRKLSNDRRISIVKKASDYLQMKKNVMEIKDHFQITPLRTLEHYKKINPHEVSLPRPFSENIKNIESEEEIHFFSIIKENNFLEALEQYYNNGDETIRKNILEALSYIKDKDSFLFYLTKIRTNQEYNMYKKSIQKLDIALYCPKLN</sequence>